<dbReference type="RefSeq" id="XP_016490105.1">
    <property type="nucleotide sequence ID" value="XM_016634619.1"/>
</dbReference>
<feature type="binding site" evidence="13">
    <location>
        <begin position="295"/>
        <end position="296"/>
    </location>
    <ligand>
        <name>FMN</name>
        <dbReference type="ChEBI" id="CHEBI:58210"/>
    </ligand>
</feature>
<keyword evidence="15" id="KW-1185">Reference proteome</keyword>
<comment type="catalytic activity">
    <reaction evidence="11">
        <text>2-hydroxyhexanoate + O2 = 2-oxohexanoate + H2O2</text>
        <dbReference type="Rhea" id="RHEA:69372"/>
        <dbReference type="ChEBI" id="CHEBI:15379"/>
        <dbReference type="ChEBI" id="CHEBI:16240"/>
        <dbReference type="ChEBI" id="CHEBI:35177"/>
        <dbReference type="ChEBI" id="CHEBI:133738"/>
    </reaction>
    <physiologicalReaction direction="left-to-right" evidence="11">
        <dbReference type="Rhea" id="RHEA:69373"/>
    </physiologicalReaction>
</comment>
<keyword evidence="7" id="KW-0576">Peroxisome</keyword>
<dbReference type="GO" id="GO:0010181">
    <property type="term" value="F:FMN binding"/>
    <property type="evidence" value="ECO:0007669"/>
    <property type="project" value="InterPro"/>
</dbReference>
<evidence type="ECO:0000256" key="1">
    <source>
        <dbReference type="ARBA" id="ARBA00001917"/>
    </source>
</evidence>
<keyword evidence="6" id="KW-0560">Oxidoreductase</keyword>
<sequence>MAGEPVNINEFEELARQALPKMYYDFFAGGAEDQYTLKENTEAFRRITIDMSTVILGNKTSAPIIVAPTSSHQLAHFEGEVATARGAAACNVIMGLAFTSTCTVEEVASSCNAVRFLQTFAFKRDIIELVVRKAESSGFRAIILTADTPRLGKKEADIKNKMIAPRLGNFEGLISTEVVSDKSSTVEAYTAETLDPSFCWKDIAWLKSVTKLPILIKGILTSEDAIKAIEAGVAGIIVSNHGARQLDYTPATISVLEEVVNAVQGKVPVLLDGGIRRGTDIFKALALGAKAVLIGRPVIYGLAAKGESGVKQVIEMLKNELEQTMALAGCCNVNDITRSHVKTEKESFLSRM</sequence>
<evidence type="ECO:0000256" key="12">
    <source>
        <dbReference type="PIRSR" id="PIRSR000138-1"/>
    </source>
</evidence>
<evidence type="ECO:0000256" key="6">
    <source>
        <dbReference type="ARBA" id="ARBA00023002"/>
    </source>
</evidence>
<dbReference type="OrthoDB" id="25826at2759"/>
<dbReference type="GO" id="GO:0005777">
    <property type="term" value="C:peroxisome"/>
    <property type="evidence" value="ECO:0007669"/>
    <property type="project" value="UniProtKB-SubCell"/>
</dbReference>
<dbReference type="GO" id="GO:0050665">
    <property type="term" value="P:hydrogen peroxide biosynthetic process"/>
    <property type="evidence" value="ECO:0007669"/>
    <property type="project" value="UniProtKB-ARBA"/>
</dbReference>
<dbReference type="Proteomes" id="UP000790787">
    <property type="component" value="Chromosome 4"/>
</dbReference>
<name>A0A1S4BMM9_TOBAC</name>
<dbReference type="Gene3D" id="3.20.20.70">
    <property type="entry name" value="Aldolase class I"/>
    <property type="match status" value="1"/>
</dbReference>
<evidence type="ECO:0000259" key="14">
    <source>
        <dbReference type="PROSITE" id="PS51349"/>
    </source>
</evidence>
<feature type="active site" description="Proton acceptor" evidence="12">
    <location>
        <position position="241"/>
    </location>
</feature>
<evidence type="ECO:0000256" key="4">
    <source>
        <dbReference type="ARBA" id="ARBA00022630"/>
    </source>
</evidence>
<dbReference type="CDD" id="cd02809">
    <property type="entry name" value="alpha_hydroxyacid_oxid_FMN"/>
    <property type="match status" value="1"/>
</dbReference>
<feature type="binding site" evidence="13">
    <location>
        <position position="244"/>
    </location>
    <ligand>
        <name>glyoxylate</name>
        <dbReference type="ChEBI" id="CHEBI:36655"/>
    </ligand>
</feature>
<comment type="similarity">
    <text evidence="8">Belongs to the FMN-dependent alpha-hydroxy acid dehydrogenase family.</text>
</comment>
<evidence type="ECO:0000256" key="7">
    <source>
        <dbReference type="ARBA" id="ARBA00023140"/>
    </source>
</evidence>
<comment type="subcellular location">
    <subcellularLocation>
        <location evidence="2">Peroxisome</location>
    </subcellularLocation>
</comment>
<evidence type="ECO:0000256" key="2">
    <source>
        <dbReference type="ARBA" id="ARBA00004275"/>
    </source>
</evidence>
<evidence type="ECO:0000256" key="5">
    <source>
        <dbReference type="ARBA" id="ARBA00022643"/>
    </source>
</evidence>
<dbReference type="GO" id="GO:0003973">
    <property type="term" value="F:(S)-2-hydroxy-acid oxidase activity"/>
    <property type="evidence" value="ECO:0007669"/>
    <property type="project" value="UniProtKB-EC"/>
</dbReference>
<evidence type="ECO:0000256" key="3">
    <source>
        <dbReference type="ARBA" id="ARBA00013087"/>
    </source>
</evidence>
<dbReference type="EC" id="1.1.3.15" evidence="3"/>
<evidence type="ECO:0000313" key="15">
    <source>
        <dbReference type="Proteomes" id="UP000790787"/>
    </source>
</evidence>
<comment type="catalytic activity">
    <reaction evidence="10">
        <text>2-hydroxyoctanoate + O2 = 2-oxooctanoate + H2O2</text>
        <dbReference type="Rhea" id="RHEA:67940"/>
        <dbReference type="ChEBI" id="CHEBI:15379"/>
        <dbReference type="ChEBI" id="CHEBI:16240"/>
        <dbReference type="ChEBI" id="CHEBI:133514"/>
        <dbReference type="ChEBI" id="CHEBI:176689"/>
    </reaction>
    <physiologicalReaction direction="left-to-right" evidence="10">
        <dbReference type="Rhea" id="RHEA:67941"/>
    </physiologicalReaction>
</comment>
<keyword evidence="5 13" id="KW-0288">FMN</keyword>
<comment type="cofactor">
    <cofactor evidence="1">
        <name>FMN</name>
        <dbReference type="ChEBI" id="CHEBI:58210"/>
    </cofactor>
</comment>
<feature type="binding site" evidence="13">
    <location>
        <position position="217"/>
    </location>
    <ligand>
        <name>FMN</name>
        <dbReference type="ChEBI" id="CHEBI:58210"/>
    </ligand>
</feature>
<evidence type="ECO:0000256" key="13">
    <source>
        <dbReference type="PIRSR" id="PIRSR000138-2"/>
    </source>
</evidence>
<dbReference type="InterPro" id="IPR000262">
    <property type="entry name" value="FMN-dep_DH"/>
</dbReference>
<feature type="binding site" evidence="13">
    <location>
        <position position="118"/>
    </location>
    <ligand>
        <name>FMN</name>
        <dbReference type="ChEBI" id="CHEBI:58210"/>
    </ligand>
</feature>
<dbReference type="InterPro" id="IPR012133">
    <property type="entry name" value="Alpha-hydoxy_acid_DH_FMN"/>
</dbReference>
<dbReference type="AlphaFoldDB" id="A0A1S4BMM9"/>
<protein>
    <recommendedName>
        <fullName evidence="3">(S)-2-hydroxy-acid oxidase</fullName>
        <ecNumber evidence="3">1.1.3.15</ecNumber>
    </recommendedName>
</protein>
<accession>A0A1S4BMM9</accession>
<dbReference type="InterPro" id="IPR008259">
    <property type="entry name" value="FMN_hydac_DH_AS"/>
</dbReference>
<dbReference type="PIRSF" id="PIRSF000138">
    <property type="entry name" value="Al-hdrx_acd_dh"/>
    <property type="match status" value="1"/>
</dbReference>
<feature type="binding site" evidence="13">
    <location>
        <begin position="272"/>
        <end position="276"/>
    </location>
    <ligand>
        <name>FMN</name>
        <dbReference type="ChEBI" id="CHEBI:58210"/>
    </ligand>
</feature>
<dbReference type="RefSeq" id="XP_016490105.1">
    <property type="nucleotide sequence ID" value="XM_016634619.2"/>
</dbReference>
<comment type="catalytic activity">
    <reaction evidence="9">
        <text>a (2S)-2-hydroxycarboxylate + O2 = a 2-oxocarboxylate + H2O2</text>
        <dbReference type="Rhea" id="RHEA:16789"/>
        <dbReference type="ChEBI" id="CHEBI:15379"/>
        <dbReference type="ChEBI" id="CHEBI:16240"/>
        <dbReference type="ChEBI" id="CHEBI:35179"/>
        <dbReference type="ChEBI" id="CHEBI:58123"/>
        <dbReference type="EC" id="1.1.3.15"/>
    </reaction>
    <physiologicalReaction direction="left-to-right" evidence="9">
        <dbReference type="Rhea" id="RHEA:16790"/>
    </physiologicalReaction>
</comment>
<dbReference type="PANTHER" id="PTHR10578:SF125">
    <property type="entry name" value="(S)-2-HYDROXY-ACID OXIDASE"/>
    <property type="match status" value="1"/>
</dbReference>
<evidence type="ECO:0000256" key="11">
    <source>
        <dbReference type="ARBA" id="ARBA00051933"/>
    </source>
</evidence>
<organism evidence="15 16">
    <name type="scientific">Nicotiana tabacum</name>
    <name type="common">Common tobacco</name>
    <dbReference type="NCBI Taxonomy" id="4097"/>
    <lineage>
        <taxon>Eukaryota</taxon>
        <taxon>Viridiplantae</taxon>
        <taxon>Streptophyta</taxon>
        <taxon>Embryophyta</taxon>
        <taxon>Tracheophyta</taxon>
        <taxon>Spermatophyta</taxon>
        <taxon>Magnoliopsida</taxon>
        <taxon>eudicotyledons</taxon>
        <taxon>Gunneridae</taxon>
        <taxon>Pentapetalae</taxon>
        <taxon>asterids</taxon>
        <taxon>lamiids</taxon>
        <taxon>Solanales</taxon>
        <taxon>Solanaceae</taxon>
        <taxon>Nicotianoideae</taxon>
        <taxon>Nicotianeae</taxon>
        <taxon>Nicotiana</taxon>
    </lineage>
</organism>
<reference evidence="16" key="2">
    <citation type="submission" date="2025-08" db="UniProtKB">
        <authorList>
            <consortium name="RefSeq"/>
        </authorList>
    </citation>
    <scope>IDENTIFICATION</scope>
    <source>
        <tissue evidence="16">Leaf</tissue>
    </source>
</reference>
<dbReference type="GO" id="GO:0042742">
    <property type="term" value="P:defense response to bacterium"/>
    <property type="evidence" value="ECO:0007669"/>
    <property type="project" value="UniProtKB-ARBA"/>
</dbReference>
<dbReference type="PANTHER" id="PTHR10578">
    <property type="entry name" value="S -2-HYDROXY-ACID OXIDASE-RELATED"/>
    <property type="match status" value="1"/>
</dbReference>
<dbReference type="InterPro" id="IPR013785">
    <property type="entry name" value="Aldolase_TIM"/>
</dbReference>
<evidence type="ECO:0000256" key="8">
    <source>
        <dbReference type="ARBA" id="ARBA00024042"/>
    </source>
</evidence>
<feature type="binding site" evidence="13">
    <location>
        <position position="145"/>
    </location>
    <ligand>
        <name>FMN</name>
        <dbReference type="ChEBI" id="CHEBI:58210"/>
    </ligand>
</feature>
<dbReference type="SUPFAM" id="SSF51395">
    <property type="entry name" value="FMN-linked oxidoreductases"/>
    <property type="match status" value="1"/>
</dbReference>
<gene>
    <name evidence="16" type="primary">LOC107809921</name>
</gene>
<evidence type="ECO:0000256" key="10">
    <source>
        <dbReference type="ARBA" id="ARBA00029327"/>
    </source>
</evidence>
<proteinExistence type="inferred from homology"/>
<dbReference type="InterPro" id="IPR037396">
    <property type="entry name" value="FMN_HAD"/>
</dbReference>
<keyword evidence="4 13" id="KW-0285">Flavoprotein</keyword>
<evidence type="ECO:0000256" key="9">
    <source>
        <dbReference type="ARBA" id="ARBA00029325"/>
    </source>
</evidence>
<dbReference type="PROSITE" id="PS00557">
    <property type="entry name" value="FMN_HYDROXY_ACID_DH_1"/>
    <property type="match status" value="1"/>
</dbReference>
<dbReference type="GeneID" id="107809921"/>
<feature type="domain" description="FMN hydroxy acid dehydrogenase" evidence="14">
    <location>
        <begin position="1"/>
        <end position="346"/>
    </location>
</feature>
<evidence type="ECO:0000313" key="16">
    <source>
        <dbReference type="RefSeq" id="XP_016490105.1"/>
    </source>
</evidence>
<reference evidence="15" key="1">
    <citation type="journal article" date="2014" name="Nat. Commun.">
        <title>The tobacco genome sequence and its comparison with those of tomato and potato.</title>
        <authorList>
            <person name="Sierro N."/>
            <person name="Battey J.N."/>
            <person name="Ouadi S."/>
            <person name="Bakaher N."/>
            <person name="Bovet L."/>
            <person name="Willig A."/>
            <person name="Goepfert S."/>
            <person name="Peitsch M.C."/>
            <person name="Ivanov N.V."/>
        </authorList>
    </citation>
    <scope>NUCLEOTIDE SEQUENCE [LARGE SCALE GENOMIC DNA]</scope>
</reference>
<feature type="binding site" evidence="13">
    <location>
        <position position="239"/>
    </location>
    <ligand>
        <name>FMN</name>
        <dbReference type="ChEBI" id="CHEBI:58210"/>
    </ligand>
</feature>
<feature type="binding site" evidence="13">
    <location>
        <position position="241"/>
    </location>
    <ligand>
        <name>glyoxylate</name>
        <dbReference type="ChEBI" id="CHEBI:36655"/>
    </ligand>
</feature>
<dbReference type="PROSITE" id="PS51349">
    <property type="entry name" value="FMN_HYDROXY_ACID_DH_2"/>
    <property type="match status" value="1"/>
</dbReference>
<dbReference type="Pfam" id="PF01070">
    <property type="entry name" value="FMN_dh"/>
    <property type="match status" value="1"/>
</dbReference>
<dbReference type="FunFam" id="3.20.20.70:FF:000204">
    <property type="entry name" value="Peroxisomal (S)-2-hydroxy-acid oxidase GLO4"/>
    <property type="match status" value="1"/>
</dbReference>